<name>B4FH34_MAIZE</name>
<evidence type="ECO:0000313" key="2">
    <source>
        <dbReference type="EMBL" id="ACF81427.1"/>
    </source>
</evidence>
<feature type="coiled-coil region" evidence="1">
    <location>
        <begin position="71"/>
        <end position="161"/>
    </location>
</feature>
<proteinExistence type="evidence at transcript level"/>
<dbReference type="ExpressionAtlas" id="B4FH34">
    <property type="expression patterns" value="baseline and differential"/>
</dbReference>
<dbReference type="AlphaFoldDB" id="B4FH34"/>
<dbReference type="PANTHER" id="PTHR33883">
    <property type="entry name" value="WPP DOMAIN-ASSOCIATED PROTEIN"/>
    <property type="match status" value="1"/>
</dbReference>
<dbReference type="PANTHER" id="PTHR33883:SF5">
    <property type="entry name" value="OS09G0133800 PROTEIN"/>
    <property type="match status" value="1"/>
</dbReference>
<dbReference type="EMBL" id="BT036422">
    <property type="protein sequence ID" value="ACF81427.1"/>
    <property type="molecule type" value="mRNA"/>
</dbReference>
<protein>
    <submittedName>
        <fullName evidence="2">Uncharacterized protein</fullName>
    </submittedName>
</protein>
<organism evidence="2">
    <name type="scientific">Zea mays</name>
    <name type="common">Maize</name>
    <dbReference type="NCBI Taxonomy" id="4577"/>
    <lineage>
        <taxon>Eukaryota</taxon>
        <taxon>Viridiplantae</taxon>
        <taxon>Streptophyta</taxon>
        <taxon>Embryophyta</taxon>
        <taxon>Tracheophyta</taxon>
        <taxon>Spermatophyta</taxon>
        <taxon>Magnoliopsida</taxon>
        <taxon>Liliopsida</taxon>
        <taxon>Poales</taxon>
        <taxon>Poaceae</taxon>
        <taxon>PACMAD clade</taxon>
        <taxon>Panicoideae</taxon>
        <taxon>Andropogonodae</taxon>
        <taxon>Andropogoneae</taxon>
        <taxon>Tripsacinae</taxon>
        <taxon>Zea</taxon>
    </lineage>
</organism>
<sequence length="292" mass="33878">MKQEVCSIIHNEAIARAMSNIDSLLLKYEEKKGHAEEESLHKQKIEKLKLIVDSFTEVLSEKEKFVSQIGLEAMQTRVESMCCELDLLRDKVAKQDSYLSEKNREFDAIMCRLEQAQQHVQHNDVTLVELNDRLRTISNSLKDLEKQNQALHYAMEEKEKMLTSAVSKDNDMREFMENLVKSIKDFEIVMMNQQAVVANKVDHHESRFCLLKEQCKHLAKEGNLLRKKALRYKEISETRDSNLQKAELEVDLLGDEVEALTDLLAKIYTALDHYSPVLQHYTGVSFVFMLRA</sequence>
<dbReference type="InterPro" id="IPR037490">
    <property type="entry name" value="WAP"/>
</dbReference>
<reference evidence="2" key="1">
    <citation type="journal article" date="2009" name="PLoS Genet.">
        <title>Sequencing, mapping, and analysis of 27,455 maize full-length cDNAs.</title>
        <authorList>
            <person name="Soderlund C."/>
            <person name="Descour A."/>
            <person name="Kudrna D."/>
            <person name="Bomhoff M."/>
            <person name="Boyd L."/>
            <person name="Currie J."/>
            <person name="Angelova A."/>
            <person name="Collura K."/>
            <person name="Wissotski M."/>
            <person name="Ashley E."/>
            <person name="Morrow D."/>
            <person name="Fernandes J."/>
            <person name="Walbot V."/>
            <person name="Yu Y."/>
        </authorList>
    </citation>
    <scope>NUCLEOTIDE SEQUENCE</scope>
    <source>
        <strain evidence="2">B73</strain>
    </source>
</reference>
<keyword evidence="1" id="KW-0175">Coiled coil</keyword>
<accession>B4FH34</accession>
<evidence type="ECO:0000256" key="1">
    <source>
        <dbReference type="SAM" id="Coils"/>
    </source>
</evidence>